<feature type="transmembrane region" description="Helical" evidence="1">
    <location>
        <begin position="58"/>
        <end position="75"/>
    </location>
</feature>
<dbReference type="Proteomes" id="UP000238191">
    <property type="component" value="Unassembled WGS sequence"/>
</dbReference>
<organism evidence="2 3">
    <name type="scientific">Xanthomonas pisi</name>
    <dbReference type="NCBI Taxonomy" id="56457"/>
    <lineage>
        <taxon>Bacteria</taxon>
        <taxon>Pseudomonadati</taxon>
        <taxon>Pseudomonadota</taxon>
        <taxon>Gammaproteobacteria</taxon>
        <taxon>Lysobacterales</taxon>
        <taxon>Lysobacteraceae</taxon>
        <taxon>Xanthomonas</taxon>
    </lineage>
</organism>
<dbReference type="AlphaFoldDB" id="A0A2S7D3B9"/>
<gene>
    <name evidence="2" type="ORF">XpiCFBP4643_09780</name>
</gene>
<name>A0A2S7D3B9_9XANT</name>
<feature type="transmembrane region" description="Helical" evidence="1">
    <location>
        <begin position="20"/>
        <end position="38"/>
    </location>
</feature>
<proteinExistence type="predicted"/>
<keyword evidence="1" id="KW-0472">Membrane</keyword>
<evidence type="ECO:0000313" key="3">
    <source>
        <dbReference type="Proteomes" id="UP000238191"/>
    </source>
</evidence>
<keyword evidence="3" id="KW-1185">Reference proteome</keyword>
<dbReference type="EMBL" id="MDEI01000007">
    <property type="protein sequence ID" value="PPU68335.1"/>
    <property type="molecule type" value="Genomic_DNA"/>
</dbReference>
<evidence type="ECO:0008006" key="4">
    <source>
        <dbReference type="Google" id="ProtNLM"/>
    </source>
</evidence>
<reference evidence="3" key="1">
    <citation type="submission" date="2016-08" db="EMBL/GenBank/DDBJ databases">
        <authorList>
            <person name="Merda D."/>
            <person name="Briand M."/>
            <person name="Taghouti G."/>
            <person name="Carrere S."/>
            <person name="Gouzy J."/>
            <person name="Portier P."/>
            <person name="Jacques M.-A."/>
            <person name="Fischer-Le Saux M."/>
        </authorList>
    </citation>
    <scope>NUCLEOTIDE SEQUENCE [LARGE SCALE GENOMIC DNA]</scope>
    <source>
        <strain evidence="3">CFBP4643</strain>
    </source>
</reference>
<protein>
    <recommendedName>
        <fullName evidence="4">DUF4345 domain-containing protein</fullName>
    </recommendedName>
</protein>
<sequence length="137" mass="14623">MHEAQRRCSHNRKLAHVFEITALISSILSTLIGITWIAKPDILLKKWAVRQASSGYIVEHRLGALLITVGIILFLSSGSGPSTARTAISSGVIFGCATLFVQNLQSLRSGSIGKGILPGMLLQATAIAGFSLSEFVF</sequence>
<accession>A0A2S7D3B9</accession>
<evidence type="ECO:0000256" key="1">
    <source>
        <dbReference type="SAM" id="Phobius"/>
    </source>
</evidence>
<dbReference type="RefSeq" id="WP_219819724.1">
    <property type="nucleotide sequence ID" value="NZ_MDEI01000007.1"/>
</dbReference>
<comment type="caution">
    <text evidence="2">The sequence shown here is derived from an EMBL/GenBank/DDBJ whole genome shotgun (WGS) entry which is preliminary data.</text>
</comment>
<keyword evidence="1" id="KW-1133">Transmembrane helix</keyword>
<evidence type="ECO:0000313" key="2">
    <source>
        <dbReference type="EMBL" id="PPU68335.1"/>
    </source>
</evidence>
<keyword evidence="1" id="KW-0812">Transmembrane</keyword>